<dbReference type="NCBIfam" id="TIGR01730">
    <property type="entry name" value="RND_mfp"/>
    <property type="match status" value="1"/>
</dbReference>
<keyword evidence="7" id="KW-1185">Reference proteome</keyword>
<sequence length="697" mass="72526">MVMIRWMQNVSKKWLITTIAIIAVIAVVGVTVLNGGLKKPTQGTAAGSGQGNQRAAARQFAVETQVVKMQEVTGGQVFTGSITPQYTTNVSSRVAGRVTDVMVKVGDVVKVGQPLAKIDTSTLEQQVAASQASVAVSAAQYQKAQSDQASGLATAEKQLAVQQANLNKALMDQQNTVAAAKQQVALSQANYNKALSDQQNAIATAKQQVAISQQNLTNQINTYNQNLTTAQNTLSAQQDTLQGQQNTSSNSTSSLQLAVQQAALAYTQALSKGVKTDIDTALAKLQAAELSYDQAQQTPSTSVITAQSALTKAQADLASAQSSTIVQTAQEQLNRDLLALTTAQNNLQIIQDSNQQSLQKDQLSLASTQAAQDTNLNVTKAQVASSEQALVNAKATDSLTVSSAQYQQAQVALKNLQEQLQDGVLNAPLDGVVTAIGTPVGQNVANNGNLITIATMDPVQATVNVSEANIGKMKVGMAMKVDVPTLGKSYDGTIASIHPTLDSVTKSYGVDIKINDPKHELLPGMFASSSTKSEGRKAIMVPADAVLSQPSGNAVFIVGQDGRAKKVTVKVGTLTSAMFEITSGLKEGDEVVVKGQELLSDKAAVQVVQPGQEGKTQQGQGQGQGQQGQGQQGQRPQGQQGGQGQQGQGQQGGQQGQRPQGQGGQQSGQEGNQRPQQGQNPANGGAQGQGARAGGGQ</sequence>
<evidence type="ECO:0000256" key="3">
    <source>
        <dbReference type="SAM" id="MobiDB-lite"/>
    </source>
</evidence>
<gene>
    <name evidence="6" type="ORF">FPZ49_15110</name>
</gene>
<feature type="compositionally biased region" description="Gly residues" evidence="3">
    <location>
        <begin position="685"/>
        <end position="697"/>
    </location>
</feature>
<feature type="compositionally biased region" description="Low complexity" evidence="3">
    <location>
        <begin position="609"/>
        <end position="619"/>
    </location>
</feature>
<feature type="compositionally biased region" description="Low complexity" evidence="3">
    <location>
        <begin position="667"/>
        <end position="684"/>
    </location>
</feature>
<dbReference type="GO" id="GO:1990281">
    <property type="term" value="C:efflux pump complex"/>
    <property type="evidence" value="ECO:0007669"/>
    <property type="project" value="TreeGrafter"/>
</dbReference>
<evidence type="ECO:0000259" key="4">
    <source>
        <dbReference type="Pfam" id="PF25954"/>
    </source>
</evidence>
<dbReference type="EMBL" id="VNJI01000017">
    <property type="protein sequence ID" value="TVY09043.1"/>
    <property type="molecule type" value="Genomic_DNA"/>
</dbReference>
<name>A0A559KAC0_9BACL</name>
<dbReference type="InterPro" id="IPR006143">
    <property type="entry name" value="RND_pump_MFP"/>
</dbReference>
<dbReference type="Gene3D" id="2.40.420.20">
    <property type="match status" value="1"/>
</dbReference>
<dbReference type="Gene3D" id="2.40.30.170">
    <property type="match status" value="1"/>
</dbReference>
<dbReference type="Proteomes" id="UP000317036">
    <property type="component" value="Unassembled WGS sequence"/>
</dbReference>
<evidence type="ECO:0000256" key="2">
    <source>
        <dbReference type="SAM" id="Coils"/>
    </source>
</evidence>
<feature type="compositionally biased region" description="Gly residues" evidence="3">
    <location>
        <begin position="620"/>
        <end position="631"/>
    </location>
</feature>
<feature type="coiled-coil region" evidence="2">
    <location>
        <begin position="152"/>
        <end position="233"/>
    </location>
</feature>
<feature type="region of interest" description="Disordered" evidence="3">
    <location>
        <begin position="609"/>
        <end position="697"/>
    </location>
</feature>
<dbReference type="SUPFAM" id="SSF51230">
    <property type="entry name" value="Single hybrid motif"/>
    <property type="match status" value="1"/>
</dbReference>
<evidence type="ECO:0000313" key="6">
    <source>
        <dbReference type="EMBL" id="TVY09043.1"/>
    </source>
</evidence>
<dbReference type="Gene3D" id="2.40.50.100">
    <property type="match status" value="1"/>
</dbReference>
<reference evidence="6 7" key="1">
    <citation type="submission" date="2019-07" db="EMBL/GenBank/DDBJ databases">
        <authorList>
            <person name="Kim J."/>
        </authorList>
    </citation>
    <scope>NUCLEOTIDE SEQUENCE [LARGE SCALE GENOMIC DNA]</scope>
    <source>
        <strain evidence="6 7">JC52</strain>
    </source>
</reference>
<evidence type="ECO:0000256" key="1">
    <source>
        <dbReference type="ARBA" id="ARBA00009477"/>
    </source>
</evidence>
<comment type="similarity">
    <text evidence="1">Belongs to the membrane fusion protein (MFP) (TC 8.A.1) family.</text>
</comment>
<dbReference type="PANTHER" id="PTHR30469">
    <property type="entry name" value="MULTIDRUG RESISTANCE PROTEIN MDTA"/>
    <property type="match status" value="1"/>
</dbReference>
<organism evidence="6 7">
    <name type="scientific">Paenibacillus cremeus</name>
    <dbReference type="NCBI Taxonomy" id="2163881"/>
    <lineage>
        <taxon>Bacteria</taxon>
        <taxon>Bacillati</taxon>
        <taxon>Bacillota</taxon>
        <taxon>Bacilli</taxon>
        <taxon>Bacillales</taxon>
        <taxon>Paenibacillaceae</taxon>
        <taxon>Paenibacillus</taxon>
    </lineage>
</organism>
<dbReference type="GO" id="GO:0015562">
    <property type="term" value="F:efflux transmembrane transporter activity"/>
    <property type="evidence" value="ECO:0007669"/>
    <property type="project" value="TreeGrafter"/>
</dbReference>
<dbReference type="InterPro" id="IPR058637">
    <property type="entry name" value="YknX-like_C"/>
</dbReference>
<dbReference type="PANTHER" id="PTHR30469:SF33">
    <property type="entry name" value="SLR1207 PROTEIN"/>
    <property type="match status" value="1"/>
</dbReference>
<dbReference type="Pfam" id="PF25954">
    <property type="entry name" value="Beta-barrel_RND_2"/>
    <property type="match status" value="1"/>
</dbReference>
<feature type="compositionally biased region" description="Gly residues" evidence="3">
    <location>
        <begin position="639"/>
        <end position="666"/>
    </location>
</feature>
<protein>
    <submittedName>
        <fullName evidence="6">Efflux RND transporter periplasmic adaptor subunit</fullName>
    </submittedName>
</protein>
<keyword evidence="2" id="KW-0175">Coiled coil</keyword>
<feature type="domain" description="CusB-like beta-barrel" evidence="4">
    <location>
        <begin position="462"/>
        <end position="533"/>
    </location>
</feature>
<dbReference type="Pfam" id="PF25989">
    <property type="entry name" value="YknX_C"/>
    <property type="match status" value="1"/>
</dbReference>
<dbReference type="InterPro" id="IPR058792">
    <property type="entry name" value="Beta-barrel_RND_2"/>
</dbReference>
<comment type="caution">
    <text evidence="6">The sequence shown here is derived from an EMBL/GenBank/DDBJ whole genome shotgun (WGS) entry which is preliminary data.</text>
</comment>
<dbReference type="SUPFAM" id="SSF111369">
    <property type="entry name" value="HlyD-like secretion proteins"/>
    <property type="match status" value="1"/>
</dbReference>
<proteinExistence type="inferred from homology"/>
<accession>A0A559KAC0</accession>
<dbReference type="InterPro" id="IPR011053">
    <property type="entry name" value="Single_hybrid_motif"/>
</dbReference>
<dbReference type="OrthoDB" id="9813047at2"/>
<evidence type="ECO:0000259" key="5">
    <source>
        <dbReference type="Pfam" id="PF25989"/>
    </source>
</evidence>
<feature type="coiled-coil region" evidence="2">
    <location>
        <begin position="399"/>
        <end position="426"/>
    </location>
</feature>
<feature type="domain" description="YknX-like C-terminal permuted SH3-like" evidence="5">
    <location>
        <begin position="539"/>
        <end position="607"/>
    </location>
</feature>
<evidence type="ECO:0000313" key="7">
    <source>
        <dbReference type="Proteomes" id="UP000317036"/>
    </source>
</evidence>
<dbReference type="AlphaFoldDB" id="A0A559KAC0"/>